<evidence type="ECO:0000256" key="5">
    <source>
        <dbReference type="ARBA" id="ARBA00022692"/>
    </source>
</evidence>
<keyword evidence="6" id="KW-0479">Metal-binding</keyword>
<feature type="transmembrane region" description="Helical" evidence="13">
    <location>
        <begin position="153"/>
        <end position="176"/>
    </location>
</feature>
<dbReference type="FunFam" id="1.20.120.1770:FF:000001">
    <property type="entry name" value="Cytochrome b reductase 1"/>
    <property type="match status" value="1"/>
</dbReference>
<proteinExistence type="predicted"/>
<evidence type="ECO:0000259" key="14">
    <source>
        <dbReference type="PROSITE" id="PS50939"/>
    </source>
</evidence>
<dbReference type="Gene3D" id="1.20.120.1770">
    <property type="match status" value="1"/>
</dbReference>
<comment type="cofactor">
    <cofactor evidence="1">
        <name>heme b</name>
        <dbReference type="ChEBI" id="CHEBI:60344"/>
    </cofactor>
</comment>
<feature type="domain" description="Cytochrome b561" evidence="14">
    <location>
        <begin position="13"/>
        <end position="217"/>
    </location>
</feature>
<dbReference type="GeneID" id="111025888"/>
<protein>
    <recommendedName>
        <fullName evidence="11">ascorbate ferrireductase (transmembrane)</fullName>
        <ecNumber evidence="11">7.2.1.3</ecNumber>
    </recommendedName>
</protein>
<dbReference type="GO" id="GO:0016020">
    <property type="term" value="C:membrane"/>
    <property type="evidence" value="ECO:0007669"/>
    <property type="project" value="UniProtKB-SubCell"/>
</dbReference>
<evidence type="ECO:0000256" key="8">
    <source>
        <dbReference type="ARBA" id="ARBA00022989"/>
    </source>
</evidence>
<dbReference type="InterPro" id="IPR043205">
    <property type="entry name" value="CYB561/CYBRD1-like"/>
</dbReference>
<keyword evidence="4" id="KW-0349">Heme</keyword>
<feature type="transmembrane region" description="Helical" evidence="13">
    <location>
        <begin position="7"/>
        <end position="29"/>
    </location>
</feature>
<keyword evidence="7" id="KW-0249">Electron transport</keyword>
<comment type="subcellular location">
    <subcellularLocation>
        <location evidence="2">Membrane</location>
        <topology evidence="2">Multi-pass membrane protein</topology>
    </subcellularLocation>
</comment>
<evidence type="ECO:0000256" key="11">
    <source>
        <dbReference type="ARBA" id="ARBA00024225"/>
    </source>
</evidence>
<evidence type="ECO:0000256" key="3">
    <source>
        <dbReference type="ARBA" id="ARBA00022448"/>
    </source>
</evidence>
<feature type="transmembrane region" description="Helical" evidence="13">
    <location>
        <begin position="81"/>
        <end position="102"/>
    </location>
</feature>
<dbReference type="KEGG" id="mcha:111025888"/>
<keyword evidence="9" id="KW-0408">Iron</keyword>
<dbReference type="GO" id="GO:0140571">
    <property type="term" value="F:transmembrane ascorbate ferrireductase activity"/>
    <property type="evidence" value="ECO:0007669"/>
    <property type="project" value="UniProtKB-EC"/>
</dbReference>
<keyword evidence="15" id="KW-1185">Reference proteome</keyword>
<dbReference type="Proteomes" id="UP000504603">
    <property type="component" value="Unplaced"/>
</dbReference>
<dbReference type="PANTHER" id="PTHR10106">
    <property type="entry name" value="CYTOCHROME B561-RELATED"/>
    <property type="match status" value="1"/>
</dbReference>
<evidence type="ECO:0000256" key="13">
    <source>
        <dbReference type="SAM" id="Phobius"/>
    </source>
</evidence>
<dbReference type="Pfam" id="PF03188">
    <property type="entry name" value="Cytochrom_B561"/>
    <property type="match status" value="1"/>
</dbReference>
<evidence type="ECO:0000256" key="1">
    <source>
        <dbReference type="ARBA" id="ARBA00001970"/>
    </source>
</evidence>
<dbReference type="SMART" id="SM00665">
    <property type="entry name" value="B561"/>
    <property type="match status" value="1"/>
</dbReference>
<reference evidence="16" key="1">
    <citation type="submission" date="2025-08" db="UniProtKB">
        <authorList>
            <consortium name="RefSeq"/>
        </authorList>
    </citation>
    <scope>IDENTIFICATION</scope>
    <source>
        <strain evidence="16">OHB3-1</strain>
    </source>
</reference>
<dbReference type="EC" id="7.2.1.3" evidence="11"/>
<evidence type="ECO:0000313" key="15">
    <source>
        <dbReference type="Proteomes" id="UP000504603"/>
    </source>
</evidence>
<keyword evidence="3" id="KW-0813">Transport</keyword>
<evidence type="ECO:0000256" key="9">
    <source>
        <dbReference type="ARBA" id="ARBA00023004"/>
    </source>
</evidence>
<dbReference type="RefSeq" id="XP_022159487.1">
    <property type="nucleotide sequence ID" value="XM_022303795.1"/>
</dbReference>
<comment type="catalytic activity">
    <reaction evidence="12">
        <text>Fe(3+)(out) + L-ascorbate(in) = monodehydro-L-ascorbate radical(in) + Fe(2+)(out) + H(+)</text>
        <dbReference type="Rhea" id="RHEA:30403"/>
        <dbReference type="ChEBI" id="CHEBI:15378"/>
        <dbReference type="ChEBI" id="CHEBI:29033"/>
        <dbReference type="ChEBI" id="CHEBI:29034"/>
        <dbReference type="ChEBI" id="CHEBI:38290"/>
        <dbReference type="ChEBI" id="CHEBI:59513"/>
        <dbReference type="EC" id="7.2.1.3"/>
    </reaction>
</comment>
<evidence type="ECO:0000256" key="6">
    <source>
        <dbReference type="ARBA" id="ARBA00022723"/>
    </source>
</evidence>
<dbReference type="GO" id="GO:0046872">
    <property type="term" value="F:metal ion binding"/>
    <property type="evidence" value="ECO:0007669"/>
    <property type="project" value="UniProtKB-KW"/>
</dbReference>
<dbReference type="CDD" id="cd08766">
    <property type="entry name" value="Cyt_b561_ACYB-1_like"/>
    <property type="match status" value="1"/>
</dbReference>
<dbReference type="AlphaFoldDB" id="A0A6J1DZZ5"/>
<feature type="transmembrane region" description="Helical" evidence="13">
    <location>
        <begin position="196"/>
        <end position="217"/>
    </location>
</feature>
<evidence type="ECO:0000256" key="2">
    <source>
        <dbReference type="ARBA" id="ARBA00004141"/>
    </source>
</evidence>
<feature type="transmembrane region" description="Helical" evidence="13">
    <location>
        <begin position="114"/>
        <end position="141"/>
    </location>
</feature>
<gene>
    <name evidence="16" type="primary">LOC111025888</name>
</gene>
<dbReference type="InterPro" id="IPR006593">
    <property type="entry name" value="Cyt_b561/ferric_Rdtase_TM"/>
</dbReference>
<keyword evidence="10 13" id="KW-0472">Membrane</keyword>
<evidence type="ECO:0000313" key="16">
    <source>
        <dbReference type="RefSeq" id="XP_022159487.1"/>
    </source>
</evidence>
<evidence type="ECO:0000256" key="7">
    <source>
        <dbReference type="ARBA" id="ARBA00022982"/>
    </source>
</evidence>
<evidence type="ECO:0000256" key="10">
    <source>
        <dbReference type="ARBA" id="ARBA00023136"/>
    </source>
</evidence>
<evidence type="ECO:0000256" key="12">
    <source>
        <dbReference type="ARBA" id="ARBA00051575"/>
    </source>
</evidence>
<keyword evidence="8 13" id="KW-1133">Transmembrane helix</keyword>
<name>A0A6J1DZZ5_MOMCH</name>
<dbReference type="OrthoDB" id="907479at2759"/>
<evidence type="ECO:0000256" key="4">
    <source>
        <dbReference type="ARBA" id="ARBA00022617"/>
    </source>
</evidence>
<dbReference type="PANTHER" id="PTHR10106:SF22">
    <property type="entry name" value="TRANSMEMBRANE ASCORBATE FERRIREDUCTASE 1"/>
    <property type="match status" value="1"/>
</dbReference>
<accession>A0A6J1DZZ5</accession>
<dbReference type="PROSITE" id="PS50939">
    <property type="entry name" value="CYTOCHROME_B561"/>
    <property type="match status" value="1"/>
</dbReference>
<keyword evidence="5 13" id="KW-0812">Transmembrane</keyword>
<feature type="transmembrane region" description="Helical" evidence="13">
    <location>
        <begin position="49"/>
        <end position="69"/>
    </location>
</feature>
<sequence>MALAVKAFPLTVAAHVVGTVALILVLFWAIHFRGGLAWDAINKNLIFNIHPVLMLLGLIIIGGEAIISYKALPLKKEVKKLIHLVLHGVALVLGIVGISAAFKNHNESGIPNLYSLHSWIGIAVIVLYGLQWLYGLVTFYYPGGSENVRRASLPWHVIFGITVYILAAGNSALGFLEKLTFLESSGGVDKYGAEAFLVNFTAITTILFAVLVLLSVASQPSDEAAADGHGDYSSI</sequence>
<organism evidence="15 16">
    <name type="scientific">Momordica charantia</name>
    <name type="common">Bitter gourd</name>
    <name type="synonym">Balsam pear</name>
    <dbReference type="NCBI Taxonomy" id="3673"/>
    <lineage>
        <taxon>Eukaryota</taxon>
        <taxon>Viridiplantae</taxon>
        <taxon>Streptophyta</taxon>
        <taxon>Embryophyta</taxon>
        <taxon>Tracheophyta</taxon>
        <taxon>Spermatophyta</taxon>
        <taxon>Magnoliopsida</taxon>
        <taxon>eudicotyledons</taxon>
        <taxon>Gunneridae</taxon>
        <taxon>Pentapetalae</taxon>
        <taxon>rosids</taxon>
        <taxon>fabids</taxon>
        <taxon>Cucurbitales</taxon>
        <taxon>Cucurbitaceae</taxon>
        <taxon>Momordiceae</taxon>
        <taxon>Momordica</taxon>
    </lineage>
</organism>